<keyword evidence="1" id="KW-0472">Membrane</keyword>
<dbReference type="AlphaFoldDB" id="A0AA39MGC8"/>
<protein>
    <submittedName>
        <fullName evidence="2">Uncharacterized protein</fullName>
    </submittedName>
</protein>
<comment type="caution">
    <text evidence="2">The sequence shown here is derived from an EMBL/GenBank/DDBJ whole genome shotgun (WGS) entry which is preliminary data.</text>
</comment>
<accession>A0AA39MGC8</accession>
<proteinExistence type="predicted"/>
<evidence type="ECO:0000313" key="3">
    <source>
        <dbReference type="Proteomes" id="UP001175226"/>
    </source>
</evidence>
<feature type="transmembrane region" description="Helical" evidence="1">
    <location>
        <begin position="28"/>
        <end position="51"/>
    </location>
</feature>
<evidence type="ECO:0000256" key="1">
    <source>
        <dbReference type="SAM" id="Phobius"/>
    </source>
</evidence>
<gene>
    <name evidence="2" type="ORF">EV421DRAFT_1910156</name>
</gene>
<dbReference type="EMBL" id="JAUEPT010000082">
    <property type="protein sequence ID" value="KAK0433307.1"/>
    <property type="molecule type" value="Genomic_DNA"/>
</dbReference>
<keyword evidence="3" id="KW-1185">Reference proteome</keyword>
<reference evidence="2" key="1">
    <citation type="submission" date="2023-06" db="EMBL/GenBank/DDBJ databases">
        <authorList>
            <consortium name="Lawrence Berkeley National Laboratory"/>
            <person name="Ahrendt S."/>
            <person name="Sahu N."/>
            <person name="Indic B."/>
            <person name="Wong-Bajracharya J."/>
            <person name="Merenyi Z."/>
            <person name="Ke H.-M."/>
            <person name="Monk M."/>
            <person name="Kocsube S."/>
            <person name="Drula E."/>
            <person name="Lipzen A."/>
            <person name="Balint B."/>
            <person name="Henrissat B."/>
            <person name="Andreopoulos B."/>
            <person name="Martin F.M."/>
            <person name="Harder C.B."/>
            <person name="Rigling D."/>
            <person name="Ford K.L."/>
            <person name="Foster G.D."/>
            <person name="Pangilinan J."/>
            <person name="Papanicolaou A."/>
            <person name="Barry K."/>
            <person name="LaButti K."/>
            <person name="Viragh M."/>
            <person name="Koriabine M."/>
            <person name="Yan M."/>
            <person name="Riley R."/>
            <person name="Champramary S."/>
            <person name="Plett K.L."/>
            <person name="Tsai I.J."/>
            <person name="Slot J."/>
            <person name="Sipos G."/>
            <person name="Plett J."/>
            <person name="Nagy L.G."/>
            <person name="Grigoriev I.V."/>
        </authorList>
    </citation>
    <scope>NUCLEOTIDE SEQUENCE</scope>
    <source>
        <strain evidence="2">FPL87.14</strain>
    </source>
</reference>
<name>A0AA39MGC8_9AGAR</name>
<organism evidence="2 3">
    <name type="scientific">Armillaria borealis</name>
    <dbReference type="NCBI Taxonomy" id="47425"/>
    <lineage>
        <taxon>Eukaryota</taxon>
        <taxon>Fungi</taxon>
        <taxon>Dikarya</taxon>
        <taxon>Basidiomycota</taxon>
        <taxon>Agaricomycotina</taxon>
        <taxon>Agaricomycetes</taxon>
        <taxon>Agaricomycetidae</taxon>
        <taxon>Agaricales</taxon>
        <taxon>Marasmiineae</taxon>
        <taxon>Physalacriaceae</taxon>
        <taxon>Armillaria</taxon>
    </lineage>
</organism>
<keyword evidence="1" id="KW-1133">Transmembrane helix</keyword>
<evidence type="ECO:0000313" key="2">
    <source>
        <dbReference type="EMBL" id="KAK0433307.1"/>
    </source>
</evidence>
<keyword evidence="1" id="KW-0812">Transmembrane</keyword>
<sequence length="115" mass="12184">MAMKARPTGTLASSIFSATFDLTLHPHLHYSLCAVVAMLGMSIFGVAILSTSLKKLFDVKRLTASLVSSTLRAANCRFVCVPAGNTFVIQSSIPQKSVGIAPPVTGKCNTTSVRR</sequence>
<dbReference type="Proteomes" id="UP001175226">
    <property type="component" value="Unassembled WGS sequence"/>
</dbReference>